<name>A0A6A5TM39_9PLEO</name>
<accession>A0A6A5TM39</accession>
<evidence type="ECO:0000256" key="1">
    <source>
        <dbReference type="SAM" id="Phobius"/>
    </source>
</evidence>
<keyword evidence="3" id="KW-1185">Reference proteome</keyword>
<reference evidence="2" key="1">
    <citation type="journal article" date="2020" name="Stud. Mycol.">
        <title>101 Dothideomycetes genomes: a test case for predicting lifestyles and emergence of pathogens.</title>
        <authorList>
            <person name="Haridas S."/>
            <person name="Albert R."/>
            <person name="Binder M."/>
            <person name="Bloem J."/>
            <person name="Labutti K."/>
            <person name="Salamov A."/>
            <person name="Andreopoulos B."/>
            <person name="Baker S."/>
            <person name="Barry K."/>
            <person name="Bills G."/>
            <person name="Bluhm B."/>
            <person name="Cannon C."/>
            <person name="Castanera R."/>
            <person name="Culley D."/>
            <person name="Daum C."/>
            <person name="Ezra D."/>
            <person name="Gonzalez J."/>
            <person name="Henrissat B."/>
            <person name="Kuo A."/>
            <person name="Liang C."/>
            <person name="Lipzen A."/>
            <person name="Lutzoni F."/>
            <person name="Magnuson J."/>
            <person name="Mondo S."/>
            <person name="Nolan M."/>
            <person name="Ohm R."/>
            <person name="Pangilinan J."/>
            <person name="Park H.-J."/>
            <person name="Ramirez L."/>
            <person name="Alfaro M."/>
            <person name="Sun H."/>
            <person name="Tritt A."/>
            <person name="Yoshinaga Y."/>
            <person name="Zwiers L.-H."/>
            <person name="Turgeon B."/>
            <person name="Goodwin S."/>
            <person name="Spatafora J."/>
            <person name="Crous P."/>
            <person name="Grigoriev I."/>
        </authorList>
    </citation>
    <scope>NUCLEOTIDE SEQUENCE</scope>
    <source>
        <strain evidence="2">CBS 675.92</strain>
    </source>
</reference>
<dbReference type="AlphaFoldDB" id="A0A6A5TM39"/>
<sequence length="289" mass="32952">MSEIEDEKRSRNRDLGTRTTNLEDWILANFCVTVGLSTMGFVAWYWIEIITLTFRTFFYWTCTMVKGVKHDEAWATLVCAIVLRVYGKFEGLKAKGVLGQFLDVGRLPFEFLKFLLHTVGFRIGSGPLFDRLPDEWKAARRACKTPEDVANFFAVFAGPSGEESDDEEDAQDRNDEEEAYFPPSVFEWQPNPVILHYLRDEHLQSLNSGPSVADSTWKLLPGYGCRFDDEDTAKDDQTSPGASRHTGPATMSVHLSSFACPQCTYVAQKKFELKYAIILFLMSTYAKRW</sequence>
<dbReference type="Proteomes" id="UP000800035">
    <property type="component" value="Unassembled WGS sequence"/>
</dbReference>
<gene>
    <name evidence="2" type="ORF">CC80DRAFT_421714</name>
</gene>
<keyword evidence="1" id="KW-0812">Transmembrane</keyword>
<dbReference type="EMBL" id="ML977008">
    <property type="protein sequence ID" value="KAF1952772.1"/>
    <property type="molecule type" value="Genomic_DNA"/>
</dbReference>
<evidence type="ECO:0000313" key="2">
    <source>
        <dbReference type="EMBL" id="KAF1952772.1"/>
    </source>
</evidence>
<evidence type="ECO:0000313" key="3">
    <source>
        <dbReference type="Proteomes" id="UP000800035"/>
    </source>
</evidence>
<protein>
    <submittedName>
        <fullName evidence="2">Uncharacterized protein</fullName>
    </submittedName>
</protein>
<keyword evidence="1" id="KW-1133">Transmembrane helix</keyword>
<feature type="transmembrane region" description="Helical" evidence="1">
    <location>
        <begin position="25"/>
        <end position="47"/>
    </location>
</feature>
<dbReference type="OrthoDB" id="3787728at2759"/>
<organism evidence="2 3">
    <name type="scientific">Byssothecium circinans</name>
    <dbReference type="NCBI Taxonomy" id="147558"/>
    <lineage>
        <taxon>Eukaryota</taxon>
        <taxon>Fungi</taxon>
        <taxon>Dikarya</taxon>
        <taxon>Ascomycota</taxon>
        <taxon>Pezizomycotina</taxon>
        <taxon>Dothideomycetes</taxon>
        <taxon>Pleosporomycetidae</taxon>
        <taxon>Pleosporales</taxon>
        <taxon>Massarineae</taxon>
        <taxon>Massarinaceae</taxon>
        <taxon>Byssothecium</taxon>
    </lineage>
</organism>
<proteinExistence type="predicted"/>
<keyword evidence="1" id="KW-0472">Membrane</keyword>